<proteinExistence type="predicted"/>
<evidence type="ECO:0000313" key="3">
    <source>
        <dbReference type="Proteomes" id="UP000185999"/>
    </source>
</evidence>
<accession>A0A1N7KDX7</accession>
<dbReference type="Proteomes" id="UP000185999">
    <property type="component" value="Unassembled WGS sequence"/>
</dbReference>
<protein>
    <submittedName>
        <fullName evidence="2">Uncharacterized protein</fullName>
    </submittedName>
</protein>
<keyword evidence="1" id="KW-0812">Transmembrane</keyword>
<dbReference type="STRING" id="619304.SAMN05421760_102364"/>
<reference evidence="3" key="1">
    <citation type="submission" date="2017-01" db="EMBL/GenBank/DDBJ databases">
        <authorList>
            <person name="Varghese N."/>
            <person name="Submissions S."/>
        </authorList>
    </citation>
    <scope>NUCLEOTIDE SEQUENCE [LARGE SCALE GENOMIC DNA]</scope>
    <source>
        <strain evidence="3">DSM 22306</strain>
    </source>
</reference>
<evidence type="ECO:0000313" key="2">
    <source>
        <dbReference type="EMBL" id="SIS59781.1"/>
    </source>
</evidence>
<dbReference type="AlphaFoldDB" id="A0A1N7KDX7"/>
<feature type="transmembrane region" description="Helical" evidence="1">
    <location>
        <begin position="6"/>
        <end position="27"/>
    </location>
</feature>
<keyword evidence="1" id="KW-0472">Membrane</keyword>
<dbReference type="RefSeq" id="WP_054341499.1">
    <property type="nucleotide sequence ID" value="NZ_FTOE01000002.1"/>
</dbReference>
<dbReference type="OrthoDB" id="5917490at2"/>
<name>A0A1N7KDX7_9GAMM</name>
<sequence length="175" mass="19436">MLSNQTYQLLKIVAGIFAFSAVLLVLWKLPQILDKEETPHTFSVIEPCDLKQAACTATQGNKSITLEARPKNIVSLMPINFTVKLKNIEAHTVVLDITGKDMYMGINQIKLTPRTDDSYSKETVSDGTDTKETVWEGTTELAICTTGSMLWQAAVLTYPDPTSKSQIATFEFESR</sequence>
<keyword evidence="1" id="KW-1133">Transmembrane helix</keyword>
<gene>
    <name evidence="2" type="ORF">SAMN05421760_102364</name>
</gene>
<keyword evidence="3" id="KW-1185">Reference proteome</keyword>
<dbReference type="EMBL" id="FTOE01000002">
    <property type="protein sequence ID" value="SIS59781.1"/>
    <property type="molecule type" value="Genomic_DNA"/>
</dbReference>
<organism evidence="2 3">
    <name type="scientific">Neptunomonas antarctica</name>
    <dbReference type="NCBI Taxonomy" id="619304"/>
    <lineage>
        <taxon>Bacteria</taxon>
        <taxon>Pseudomonadati</taxon>
        <taxon>Pseudomonadota</taxon>
        <taxon>Gammaproteobacteria</taxon>
        <taxon>Oceanospirillales</taxon>
        <taxon>Oceanospirillaceae</taxon>
        <taxon>Neptunomonas</taxon>
    </lineage>
</organism>
<evidence type="ECO:0000256" key="1">
    <source>
        <dbReference type="SAM" id="Phobius"/>
    </source>
</evidence>